<keyword evidence="5" id="KW-1185">Reference proteome</keyword>
<reference evidence="4 5" key="1">
    <citation type="journal article" date="2024" name="Chem. Sci.">
        <title>Discovery of megapolipeptins by genome mining of a Burkholderiales bacteria collection.</title>
        <authorList>
            <person name="Paulo B.S."/>
            <person name="Recchia M.J.J."/>
            <person name="Lee S."/>
            <person name="Fergusson C.H."/>
            <person name="Romanowski S.B."/>
            <person name="Hernandez A."/>
            <person name="Krull N."/>
            <person name="Liu D.Y."/>
            <person name="Cavanagh H."/>
            <person name="Bos A."/>
            <person name="Gray C.A."/>
            <person name="Murphy B.T."/>
            <person name="Linington R.G."/>
            <person name="Eustaquio A.S."/>
        </authorList>
    </citation>
    <scope>NUCLEOTIDE SEQUENCE [LARGE SCALE GENOMIC DNA]</scope>
    <source>
        <strain evidence="4 5">RL21-008-BIB-A</strain>
    </source>
</reference>
<comment type="caution">
    <text evidence="4">The sequence shown here is derived from an EMBL/GenBank/DDBJ whole genome shotgun (WGS) entry which is preliminary data.</text>
</comment>
<dbReference type="InterPro" id="IPR050559">
    <property type="entry name" value="P-Pant_transferase_sf"/>
</dbReference>
<dbReference type="InterPro" id="IPR037143">
    <property type="entry name" value="4-PPantetheinyl_Trfase_dom_sf"/>
</dbReference>
<proteinExistence type="inferred from homology"/>
<dbReference type="PANTHER" id="PTHR12215">
    <property type="entry name" value="PHOSPHOPANTETHEINE TRANSFERASE"/>
    <property type="match status" value="1"/>
</dbReference>
<organism evidence="4 5">
    <name type="scientific">Herbaspirillum lusitanum</name>
    <dbReference type="NCBI Taxonomy" id="213312"/>
    <lineage>
        <taxon>Bacteria</taxon>
        <taxon>Pseudomonadati</taxon>
        <taxon>Pseudomonadota</taxon>
        <taxon>Betaproteobacteria</taxon>
        <taxon>Burkholderiales</taxon>
        <taxon>Oxalobacteraceae</taxon>
        <taxon>Herbaspirillum</taxon>
    </lineage>
</organism>
<evidence type="ECO:0000313" key="5">
    <source>
        <dbReference type="Proteomes" id="UP001629246"/>
    </source>
</evidence>
<name>A0ABW9AB82_9BURK</name>
<dbReference type="Pfam" id="PF01648">
    <property type="entry name" value="ACPS"/>
    <property type="match status" value="1"/>
</dbReference>
<keyword evidence="2 4" id="KW-0808">Transferase</keyword>
<dbReference type="RefSeq" id="WP_408159286.1">
    <property type="nucleotide sequence ID" value="NZ_JAQQFM010000007.1"/>
</dbReference>
<evidence type="ECO:0000259" key="3">
    <source>
        <dbReference type="Pfam" id="PF01648"/>
    </source>
</evidence>
<feature type="domain" description="4'-phosphopantetheinyl transferase" evidence="3">
    <location>
        <begin position="133"/>
        <end position="215"/>
    </location>
</feature>
<dbReference type="Proteomes" id="UP001629246">
    <property type="component" value="Unassembled WGS sequence"/>
</dbReference>
<accession>A0ABW9AB82</accession>
<dbReference type="PANTHER" id="PTHR12215:SF10">
    <property type="entry name" value="L-AMINOADIPATE-SEMIALDEHYDE DEHYDROGENASE-PHOSPHOPANTETHEINYL TRANSFERASE"/>
    <property type="match status" value="1"/>
</dbReference>
<dbReference type="Gene3D" id="3.90.470.20">
    <property type="entry name" value="4'-phosphopantetheinyl transferase domain"/>
    <property type="match status" value="2"/>
</dbReference>
<sequence>MRHRRARSERLAISLTPSVPPSIDLWYCPEAAVDGSLLAQYRQLLTPGELERMQQLRGAALQRRYLLTRALQRTVLSRYLPLAPAMWRFSFNACGKPQITDALFERYPAARALSFNLAHTEGMILMGVMQGGQVGVDIELARNDFAVDDIAAAFFAASERTALANLPEAERRRRFYCCWTLKEAFLKACGCGLSRPLSLCAFDFPDAQTIGFIVDPAMSRSAECNFDADETAASKPALQFWQIPLAGAYIVSICAVSAPSAPHGLTLREMIPLASECVVAIKEVASSASSASSVFSASSTLQAR</sequence>
<evidence type="ECO:0000313" key="4">
    <source>
        <dbReference type="EMBL" id="MFL9926093.1"/>
    </source>
</evidence>
<evidence type="ECO:0000256" key="2">
    <source>
        <dbReference type="ARBA" id="ARBA00022679"/>
    </source>
</evidence>
<evidence type="ECO:0000256" key="1">
    <source>
        <dbReference type="ARBA" id="ARBA00010990"/>
    </source>
</evidence>
<dbReference type="EMBL" id="JAQQFM010000007">
    <property type="protein sequence ID" value="MFL9926093.1"/>
    <property type="molecule type" value="Genomic_DNA"/>
</dbReference>
<comment type="similarity">
    <text evidence="1">Belongs to the P-Pant transferase superfamily. Gsp/Sfp/HetI/AcpT family.</text>
</comment>
<protein>
    <submittedName>
        <fullName evidence="4">4'-phosphopantetheinyl transferase superfamily protein</fullName>
    </submittedName>
</protein>
<dbReference type="InterPro" id="IPR008278">
    <property type="entry name" value="4-PPantetheinyl_Trfase_dom"/>
</dbReference>
<dbReference type="SUPFAM" id="SSF56214">
    <property type="entry name" value="4'-phosphopantetheinyl transferase"/>
    <property type="match status" value="2"/>
</dbReference>
<gene>
    <name evidence="4" type="ORF">PQR62_17590</name>
</gene>
<dbReference type="GO" id="GO:0016740">
    <property type="term" value="F:transferase activity"/>
    <property type="evidence" value="ECO:0007669"/>
    <property type="project" value="UniProtKB-KW"/>
</dbReference>